<sequence>MTGPWAVTMASLGTLIFLQIGSKVIDMKNRRTNLAKIIWGIGYSGPPDDPGAHNGGSYCNFLGQHDHIGGGCQSCTKHQACPKATYFIIEGVKAHLYLPFLTKRSKIQSTELPEDAKKNTNCSAPIFSATATPILAKIQTLTNNGNIRSCEIVDSSIEEERNVSTDIGVLVAKGRI</sequence>
<proteinExistence type="predicted"/>
<organism evidence="2 3">
    <name type="scientific">Romanomermis culicivorax</name>
    <name type="common">Nematode worm</name>
    <dbReference type="NCBI Taxonomy" id="13658"/>
    <lineage>
        <taxon>Eukaryota</taxon>
        <taxon>Metazoa</taxon>
        <taxon>Ecdysozoa</taxon>
        <taxon>Nematoda</taxon>
        <taxon>Enoplea</taxon>
        <taxon>Dorylaimia</taxon>
        <taxon>Mermithida</taxon>
        <taxon>Mermithoidea</taxon>
        <taxon>Mermithidae</taxon>
        <taxon>Romanomermis</taxon>
    </lineage>
</organism>
<protein>
    <submittedName>
        <fullName evidence="3">Uncharacterized protein</fullName>
    </submittedName>
</protein>
<reference evidence="3" key="1">
    <citation type="submission" date="2022-11" db="UniProtKB">
        <authorList>
            <consortium name="WormBaseParasite"/>
        </authorList>
    </citation>
    <scope>IDENTIFICATION</scope>
</reference>
<accession>A0A915KZK0</accession>
<keyword evidence="1" id="KW-1133">Transmembrane helix</keyword>
<keyword evidence="1" id="KW-0812">Transmembrane</keyword>
<dbReference type="WBParaSite" id="nRc.2.0.1.t42937-RA">
    <property type="protein sequence ID" value="nRc.2.0.1.t42937-RA"/>
    <property type="gene ID" value="nRc.2.0.1.g42937"/>
</dbReference>
<dbReference type="Proteomes" id="UP000887565">
    <property type="component" value="Unplaced"/>
</dbReference>
<feature type="transmembrane region" description="Helical" evidence="1">
    <location>
        <begin position="6"/>
        <end position="25"/>
    </location>
</feature>
<evidence type="ECO:0000256" key="1">
    <source>
        <dbReference type="SAM" id="Phobius"/>
    </source>
</evidence>
<keyword evidence="2" id="KW-1185">Reference proteome</keyword>
<evidence type="ECO:0000313" key="3">
    <source>
        <dbReference type="WBParaSite" id="nRc.2.0.1.t42937-RA"/>
    </source>
</evidence>
<dbReference type="AlphaFoldDB" id="A0A915KZK0"/>
<name>A0A915KZK0_ROMCU</name>
<keyword evidence="1" id="KW-0472">Membrane</keyword>
<evidence type="ECO:0000313" key="2">
    <source>
        <dbReference type="Proteomes" id="UP000887565"/>
    </source>
</evidence>